<evidence type="ECO:0000313" key="13">
    <source>
        <dbReference type="EMBL" id="UZY20471.1"/>
    </source>
</evidence>
<evidence type="ECO:0000256" key="8">
    <source>
        <dbReference type="RuleBase" id="RU000682"/>
    </source>
</evidence>
<dbReference type="PRINTS" id="PR00031">
    <property type="entry name" value="HTHREPRESSR"/>
</dbReference>
<dbReference type="GO" id="GO:0005634">
    <property type="term" value="C:nucleus"/>
    <property type="evidence" value="ECO:0007669"/>
    <property type="project" value="UniProtKB-SubCell"/>
</dbReference>
<name>A0A6J8EU52_MYTCO</name>
<sequence>MSSYYNNILPAHVPVNSGPTDMFYHRPEKSLDTGNFHSSTYNNMCYENENPSYGVGNYQCYPSMYDRLHETSPPNQPMNLAKAQNFQSGGSGNVFPYQSSNTFNHLSHLQNLQNLSYPDDRPNCIKNEDSCIPTPPPNYPILDTHAGGHQHHQLPVSGHHDISHHPHFNSNSVQMNGLSTQGMSSVYPWMRAAMNGDVTYEQKRTRQTYTRHQTLELEKEFHFNRYLTRRRRIEIAHMLGLTERQIKIWFQNRRMKWKKENNIPKLTGPDRSKPENDSERRIVASPSSDEASFSS</sequence>
<evidence type="ECO:0000256" key="2">
    <source>
        <dbReference type="ARBA" id="ARBA00009107"/>
    </source>
</evidence>
<dbReference type="InterPro" id="IPR001356">
    <property type="entry name" value="HD"/>
</dbReference>
<keyword evidence="6 7" id="KW-0539">Nucleus</keyword>
<dbReference type="GO" id="GO:0009952">
    <property type="term" value="P:anterior/posterior pattern specification"/>
    <property type="evidence" value="ECO:0007669"/>
    <property type="project" value="TreeGrafter"/>
</dbReference>
<protein>
    <submittedName>
        <fullName evidence="13">Lox5</fullName>
    </submittedName>
</protein>
<feature type="compositionally biased region" description="Basic and acidic residues" evidence="10">
    <location>
        <begin position="260"/>
        <end position="282"/>
    </location>
</feature>
<dbReference type="AlphaFoldDB" id="A0A6J8EU52"/>
<dbReference type="InterPro" id="IPR017995">
    <property type="entry name" value="Homeobox_antennapedia"/>
</dbReference>
<dbReference type="PANTHER" id="PTHR45659">
    <property type="entry name" value="HOMEOBOX PROTEIN HOX"/>
    <property type="match status" value="1"/>
</dbReference>
<evidence type="ECO:0000256" key="7">
    <source>
        <dbReference type="PROSITE-ProRule" id="PRU00108"/>
    </source>
</evidence>
<dbReference type="GO" id="GO:0000978">
    <property type="term" value="F:RNA polymerase II cis-regulatory region sequence-specific DNA binding"/>
    <property type="evidence" value="ECO:0007669"/>
    <property type="project" value="TreeGrafter"/>
</dbReference>
<dbReference type="GO" id="GO:0000981">
    <property type="term" value="F:DNA-binding transcription factor activity, RNA polymerase II-specific"/>
    <property type="evidence" value="ECO:0007669"/>
    <property type="project" value="InterPro"/>
</dbReference>
<dbReference type="EMBL" id="CACVKT020009963">
    <property type="protein sequence ID" value="CAC5424169.1"/>
    <property type="molecule type" value="Genomic_DNA"/>
</dbReference>
<dbReference type="InterPro" id="IPR017970">
    <property type="entry name" value="Homeobox_CS"/>
</dbReference>
<dbReference type="InterPro" id="IPR000047">
    <property type="entry name" value="HTH_motif"/>
</dbReference>
<reference evidence="12 14" key="1">
    <citation type="submission" date="2020-06" db="EMBL/GenBank/DDBJ databases">
        <authorList>
            <person name="Li R."/>
            <person name="Bekaert M."/>
        </authorList>
    </citation>
    <scope>NUCLEOTIDE SEQUENCE [LARGE SCALE GENOMIC DNA]</scope>
    <source>
        <strain evidence="12">Wild</strain>
        <strain evidence="14">wild</strain>
    </source>
</reference>
<keyword evidence="14" id="KW-1185">Reference proteome</keyword>
<comment type="similarity">
    <text evidence="2 9">Belongs to the Antp homeobox family.</text>
</comment>
<proteinExistence type="evidence at transcript level"/>
<keyword evidence="3" id="KW-0217">Developmental protein</keyword>
<evidence type="ECO:0000313" key="12">
    <source>
        <dbReference type="EMBL" id="CAC5424169.1"/>
    </source>
</evidence>
<feature type="domain" description="Homeobox" evidence="11">
    <location>
        <begin position="200"/>
        <end position="260"/>
    </location>
</feature>
<feature type="compositionally biased region" description="Low complexity" evidence="10">
    <location>
        <begin position="285"/>
        <end position="295"/>
    </location>
</feature>
<reference evidence="13" key="2">
    <citation type="submission" date="2021-12" db="EMBL/GenBank/DDBJ databases">
        <authorList>
            <person name="Yan C."/>
        </authorList>
    </citation>
    <scope>NUCLEOTIDE SEQUENCE</scope>
</reference>
<dbReference type="InterPro" id="IPR020479">
    <property type="entry name" value="HD_metazoa"/>
</dbReference>
<keyword evidence="5 7" id="KW-0371">Homeobox</keyword>
<evidence type="ECO:0000313" key="14">
    <source>
        <dbReference type="Proteomes" id="UP000507470"/>
    </source>
</evidence>
<keyword evidence="4 7" id="KW-0238">DNA-binding</keyword>
<dbReference type="PROSITE" id="PS00027">
    <property type="entry name" value="HOMEOBOX_1"/>
    <property type="match status" value="1"/>
</dbReference>
<dbReference type="OrthoDB" id="6159439at2759"/>
<feature type="DNA-binding region" description="Homeobox" evidence="7">
    <location>
        <begin position="202"/>
        <end position="261"/>
    </location>
</feature>
<dbReference type="GO" id="GO:0000122">
    <property type="term" value="P:negative regulation of transcription by RNA polymerase II"/>
    <property type="evidence" value="ECO:0007669"/>
    <property type="project" value="TreeGrafter"/>
</dbReference>
<evidence type="ECO:0000256" key="5">
    <source>
        <dbReference type="ARBA" id="ARBA00023155"/>
    </source>
</evidence>
<dbReference type="SMR" id="A0A6J8EU52"/>
<dbReference type="InterPro" id="IPR009057">
    <property type="entry name" value="Homeodomain-like_sf"/>
</dbReference>
<dbReference type="InterPro" id="IPR050296">
    <property type="entry name" value="Antp_homeobox"/>
</dbReference>
<comment type="subcellular location">
    <subcellularLocation>
        <location evidence="1 7 8">Nucleus</location>
    </subcellularLocation>
</comment>
<dbReference type="PROSITE" id="PS50071">
    <property type="entry name" value="HOMEOBOX_2"/>
    <property type="match status" value="1"/>
</dbReference>
<dbReference type="Proteomes" id="UP000507470">
    <property type="component" value="Unassembled WGS sequence"/>
</dbReference>
<dbReference type="PRINTS" id="PR00025">
    <property type="entry name" value="ANTENNAPEDIA"/>
</dbReference>
<dbReference type="FunFam" id="1.10.10.60:FF:000017">
    <property type="entry name" value="Homeobox protein antennapedia"/>
    <property type="match status" value="1"/>
</dbReference>
<gene>
    <name evidence="12" type="ORF">MCOR_56093</name>
</gene>
<dbReference type="CDD" id="cd00086">
    <property type="entry name" value="homeodomain"/>
    <property type="match status" value="1"/>
</dbReference>
<dbReference type="Gene3D" id="1.10.10.60">
    <property type="entry name" value="Homeodomain-like"/>
    <property type="match status" value="1"/>
</dbReference>
<dbReference type="SUPFAM" id="SSF46689">
    <property type="entry name" value="Homeodomain-like"/>
    <property type="match status" value="1"/>
</dbReference>
<dbReference type="PRINTS" id="PR00024">
    <property type="entry name" value="HOMEOBOX"/>
</dbReference>
<evidence type="ECO:0000256" key="10">
    <source>
        <dbReference type="SAM" id="MobiDB-lite"/>
    </source>
</evidence>
<evidence type="ECO:0000256" key="6">
    <source>
        <dbReference type="ARBA" id="ARBA00023242"/>
    </source>
</evidence>
<evidence type="ECO:0000256" key="1">
    <source>
        <dbReference type="ARBA" id="ARBA00004123"/>
    </source>
</evidence>
<evidence type="ECO:0000259" key="11">
    <source>
        <dbReference type="PROSITE" id="PS50071"/>
    </source>
</evidence>
<feature type="region of interest" description="Disordered" evidence="10">
    <location>
        <begin position="260"/>
        <end position="295"/>
    </location>
</feature>
<dbReference type="SMART" id="SM00389">
    <property type="entry name" value="HOX"/>
    <property type="match status" value="1"/>
</dbReference>
<organism evidence="12 14">
    <name type="scientific">Mytilus coruscus</name>
    <name type="common">Sea mussel</name>
    <dbReference type="NCBI Taxonomy" id="42192"/>
    <lineage>
        <taxon>Eukaryota</taxon>
        <taxon>Metazoa</taxon>
        <taxon>Spiralia</taxon>
        <taxon>Lophotrochozoa</taxon>
        <taxon>Mollusca</taxon>
        <taxon>Bivalvia</taxon>
        <taxon>Autobranchia</taxon>
        <taxon>Pteriomorphia</taxon>
        <taxon>Mytilida</taxon>
        <taxon>Mytiloidea</taxon>
        <taxon>Mytilidae</taxon>
        <taxon>Mytilinae</taxon>
        <taxon>Mytilus</taxon>
    </lineage>
</organism>
<evidence type="ECO:0000256" key="9">
    <source>
        <dbReference type="RuleBase" id="RU004442"/>
    </source>
</evidence>
<dbReference type="Pfam" id="PF00046">
    <property type="entry name" value="Homeodomain"/>
    <property type="match status" value="1"/>
</dbReference>
<evidence type="ECO:0000256" key="3">
    <source>
        <dbReference type="ARBA" id="ARBA00022473"/>
    </source>
</evidence>
<dbReference type="EMBL" id="OM037107">
    <property type="protein sequence ID" value="UZY20471.1"/>
    <property type="molecule type" value="mRNA"/>
</dbReference>
<accession>A0A6J8EU52</accession>
<evidence type="ECO:0000256" key="4">
    <source>
        <dbReference type="ARBA" id="ARBA00023125"/>
    </source>
</evidence>
<dbReference type="PANTHER" id="PTHR45659:SF4">
    <property type="entry name" value="HOMEOBOX PROTEIN ABDOMINAL-A"/>
    <property type="match status" value="1"/>
</dbReference>